<proteinExistence type="predicted"/>
<dbReference type="SUPFAM" id="SSF55811">
    <property type="entry name" value="Nudix"/>
    <property type="match status" value="1"/>
</dbReference>
<dbReference type="PANTHER" id="PTHR43046:SF14">
    <property type="entry name" value="MUTT_NUDIX FAMILY PROTEIN"/>
    <property type="match status" value="1"/>
</dbReference>
<dbReference type="InterPro" id="IPR020084">
    <property type="entry name" value="NUDIX_hydrolase_CS"/>
</dbReference>
<feature type="domain" description="Nudix hydrolase" evidence="3">
    <location>
        <begin position="1"/>
        <end position="126"/>
    </location>
</feature>
<dbReference type="AlphaFoldDB" id="H5XR24"/>
<dbReference type="PANTHER" id="PTHR43046">
    <property type="entry name" value="GDP-MANNOSE MANNOSYL HYDROLASE"/>
    <property type="match status" value="1"/>
</dbReference>
<dbReference type="HOGENOM" id="CLU_037162_13_3_11"/>
<dbReference type="STRING" id="882082.SaccyDRAFT_3434"/>
<dbReference type="GO" id="GO:0016787">
    <property type="term" value="F:hydrolase activity"/>
    <property type="evidence" value="ECO:0007669"/>
    <property type="project" value="UniProtKB-KW"/>
</dbReference>
<dbReference type="EMBL" id="CM001440">
    <property type="protein sequence ID" value="EHR62265.1"/>
    <property type="molecule type" value="Genomic_DNA"/>
</dbReference>
<evidence type="ECO:0000313" key="4">
    <source>
        <dbReference type="EMBL" id="EHR62265.1"/>
    </source>
</evidence>
<keyword evidence="5" id="KW-1185">Reference proteome</keyword>
<dbReference type="InterPro" id="IPR000086">
    <property type="entry name" value="NUDIX_hydrolase_dom"/>
</dbReference>
<name>H5XR24_9PSEU</name>
<dbReference type="Gene3D" id="3.90.79.10">
    <property type="entry name" value="Nucleoside Triphosphate Pyrophosphohydrolase"/>
    <property type="match status" value="1"/>
</dbReference>
<keyword evidence="2" id="KW-0378">Hydrolase</keyword>
<evidence type="ECO:0000256" key="1">
    <source>
        <dbReference type="ARBA" id="ARBA00001946"/>
    </source>
</evidence>
<accession>H5XR24</accession>
<evidence type="ECO:0000256" key="2">
    <source>
        <dbReference type="ARBA" id="ARBA00022801"/>
    </source>
</evidence>
<dbReference type="InterPro" id="IPR015797">
    <property type="entry name" value="NUDIX_hydrolase-like_dom_sf"/>
</dbReference>
<dbReference type="eggNOG" id="COG1051">
    <property type="taxonomic scope" value="Bacteria"/>
</dbReference>
<organism evidence="4 5">
    <name type="scientific">Saccharomonospora cyanea NA-134</name>
    <dbReference type="NCBI Taxonomy" id="882082"/>
    <lineage>
        <taxon>Bacteria</taxon>
        <taxon>Bacillati</taxon>
        <taxon>Actinomycetota</taxon>
        <taxon>Actinomycetes</taxon>
        <taxon>Pseudonocardiales</taxon>
        <taxon>Pseudonocardiaceae</taxon>
        <taxon>Saccharomonospora</taxon>
    </lineage>
</organism>
<dbReference type="Proteomes" id="UP000002791">
    <property type="component" value="Chromosome"/>
</dbReference>
<protein>
    <submittedName>
        <fullName evidence="4">ADP-ribose pyrophosphatase</fullName>
    </submittedName>
</protein>
<comment type="cofactor">
    <cofactor evidence="1">
        <name>Mg(2+)</name>
        <dbReference type="ChEBI" id="CHEBI:18420"/>
    </cofactor>
</comment>
<dbReference type="RefSeq" id="WP_005457932.1">
    <property type="nucleotide sequence ID" value="NZ_CM001440.1"/>
</dbReference>
<dbReference type="PROSITE" id="PS51462">
    <property type="entry name" value="NUDIX"/>
    <property type="match status" value="1"/>
</dbReference>
<dbReference type="Pfam" id="PF00293">
    <property type="entry name" value="NUDIX"/>
    <property type="match status" value="1"/>
</dbReference>
<gene>
    <name evidence="4" type="ORF">SaccyDRAFT_3434</name>
</gene>
<evidence type="ECO:0000313" key="5">
    <source>
        <dbReference type="Proteomes" id="UP000002791"/>
    </source>
</evidence>
<dbReference type="CDD" id="cd04690">
    <property type="entry name" value="NUDIX_Hydrolase"/>
    <property type="match status" value="1"/>
</dbReference>
<sequence>MIDSVSWVLVRGRRLLAVRTRGKDKFYLPGGKREAGESDVECLCREIGEELGVDLEPRSFSLFSVLDELADGYSDGRRVHMTAYTARYGGRLRPGREIAELAWLSSADTHRCPPAGRRVLGILAERGEID</sequence>
<evidence type="ECO:0000259" key="3">
    <source>
        <dbReference type="PROSITE" id="PS51462"/>
    </source>
</evidence>
<dbReference type="PROSITE" id="PS00893">
    <property type="entry name" value="NUDIX_BOX"/>
    <property type="match status" value="1"/>
</dbReference>
<dbReference type="OrthoDB" id="67499at2"/>
<reference evidence="4 5" key="1">
    <citation type="submission" date="2011-11" db="EMBL/GenBank/DDBJ databases">
        <title>The Noncontiguous Finished sequence of Saccharomonospora cyanea NA-134.</title>
        <authorList>
            <consortium name="US DOE Joint Genome Institute"/>
            <person name="Lucas S."/>
            <person name="Han J."/>
            <person name="Lapidus A."/>
            <person name="Cheng J.-F."/>
            <person name="Goodwin L."/>
            <person name="Pitluck S."/>
            <person name="Peters L."/>
            <person name="Ovchinnikova G."/>
            <person name="Lu M."/>
            <person name="Detter J.C."/>
            <person name="Han C."/>
            <person name="Tapia R."/>
            <person name="Land M."/>
            <person name="Hauser L."/>
            <person name="Kyrpides N."/>
            <person name="Ivanova N."/>
            <person name="Pagani I."/>
            <person name="Brambilla E.-M."/>
            <person name="Klenk H.-P."/>
            <person name="Woyke T."/>
        </authorList>
    </citation>
    <scope>NUCLEOTIDE SEQUENCE [LARGE SCALE GENOMIC DNA]</scope>
    <source>
        <strain evidence="4 5">NA-134</strain>
    </source>
</reference>